<evidence type="ECO:0000259" key="2">
    <source>
        <dbReference type="PROSITE" id="PS51053"/>
    </source>
</evidence>
<dbReference type="GO" id="GO:0005634">
    <property type="term" value="C:nucleus"/>
    <property type="evidence" value="ECO:0007669"/>
    <property type="project" value="TreeGrafter"/>
</dbReference>
<dbReference type="Proteomes" id="UP001318040">
    <property type="component" value="Chromosome 31"/>
</dbReference>
<sequence>MTTSAADDDDNDDNEMENTEAMEEEEWWAVDEDWAEQGGPPTKRCRRGGGSGGDRPPDSELMQGALCLSIAKMNAYRAHREPCLRRSVLVANMTHRLKKDMRAKRRRPRGAATATTPAQLLDARATTPPVDLATREPLVPNTPLRAASAEVDAAAAVRSPAPWSSGEESRRGALAAAAAAAPAEVAAPVAWPTEELFWKPSCGWDEGSELTTVSLTDSLLQAAGLSGPDPAHLAMDLSHTLDDIFAKIDTALYDFDLFSPGVLASCAAGSASDGGGGGDGCGGIAPVLAAGYGGGESDGSGDSWLRCFPVACGSEASGTPASQWKAELSDLEHIMEVLVGS</sequence>
<gene>
    <name evidence="4" type="primary">LOC116947781</name>
</gene>
<dbReference type="PANTHER" id="PTHR16277:SF7">
    <property type="entry name" value="RE12330P"/>
    <property type="match status" value="1"/>
</dbReference>
<feature type="region of interest" description="Disordered" evidence="1">
    <location>
        <begin position="1"/>
        <end position="60"/>
    </location>
</feature>
<feature type="compositionally biased region" description="Acidic residues" evidence="1">
    <location>
        <begin position="1"/>
        <end position="35"/>
    </location>
</feature>
<name>A0AAJ7X3D4_PETMA</name>
<proteinExistence type="predicted"/>
<evidence type="ECO:0000313" key="3">
    <source>
        <dbReference type="Proteomes" id="UP001318040"/>
    </source>
</evidence>
<protein>
    <submittedName>
        <fullName evidence="4">SERTA domain-containing protein 2-like</fullName>
    </submittedName>
</protein>
<reference evidence="4" key="1">
    <citation type="submission" date="2025-08" db="UniProtKB">
        <authorList>
            <consortium name="RefSeq"/>
        </authorList>
    </citation>
    <scope>IDENTIFICATION</scope>
    <source>
        <tissue evidence="4">Sperm</tissue>
    </source>
</reference>
<dbReference type="AlphaFoldDB" id="A0AAJ7X3D4"/>
<accession>A0AAJ7X3D4</accession>
<dbReference type="InterPro" id="IPR052262">
    <property type="entry name" value="E2F-SERTA_domain_protein"/>
</dbReference>
<dbReference type="RefSeq" id="XP_032819816.1">
    <property type="nucleotide sequence ID" value="XM_032963925.1"/>
</dbReference>
<keyword evidence="3" id="KW-1185">Reference proteome</keyword>
<dbReference type="PANTHER" id="PTHR16277">
    <property type="entry name" value="CELL DIVISION CYCLE ASSOCIATED PROTEIN 4/SERTA DOMAIN-CONTAINING PROTEIN 2"/>
    <property type="match status" value="1"/>
</dbReference>
<evidence type="ECO:0000313" key="4">
    <source>
        <dbReference type="RefSeq" id="XP_032819816.1"/>
    </source>
</evidence>
<feature type="region of interest" description="Disordered" evidence="1">
    <location>
        <begin position="99"/>
        <end position="127"/>
    </location>
</feature>
<organism evidence="3 4">
    <name type="scientific">Petromyzon marinus</name>
    <name type="common">Sea lamprey</name>
    <dbReference type="NCBI Taxonomy" id="7757"/>
    <lineage>
        <taxon>Eukaryota</taxon>
        <taxon>Metazoa</taxon>
        <taxon>Chordata</taxon>
        <taxon>Craniata</taxon>
        <taxon>Vertebrata</taxon>
        <taxon>Cyclostomata</taxon>
        <taxon>Hyperoartia</taxon>
        <taxon>Petromyzontiformes</taxon>
        <taxon>Petromyzontidae</taxon>
        <taxon>Petromyzon</taxon>
    </lineage>
</organism>
<evidence type="ECO:0000256" key="1">
    <source>
        <dbReference type="SAM" id="MobiDB-lite"/>
    </source>
</evidence>
<dbReference type="PROSITE" id="PS51053">
    <property type="entry name" value="SERTA"/>
    <property type="match status" value="1"/>
</dbReference>
<feature type="compositionally biased region" description="Basic residues" evidence="1">
    <location>
        <begin position="99"/>
        <end position="109"/>
    </location>
</feature>
<dbReference type="InterPro" id="IPR009263">
    <property type="entry name" value="SERTA_dom"/>
</dbReference>
<dbReference type="KEGG" id="pmrn:116947781"/>
<feature type="domain" description="SERTA" evidence="2">
    <location>
        <begin position="58"/>
        <end position="105"/>
    </location>
</feature>
<dbReference type="Pfam" id="PF06031">
    <property type="entry name" value="SERTA"/>
    <property type="match status" value="1"/>
</dbReference>